<dbReference type="GO" id="GO:0016787">
    <property type="term" value="F:hydrolase activity"/>
    <property type="evidence" value="ECO:0007669"/>
    <property type="project" value="UniProtKB-KW"/>
</dbReference>
<dbReference type="InterPro" id="IPR029058">
    <property type="entry name" value="AB_hydrolase_fold"/>
</dbReference>
<dbReference type="STRING" id="1121925.SAMN02746011_00042"/>
<dbReference type="OrthoDB" id="9806902at2"/>
<reference evidence="4" key="1">
    <citation type="submission" date="2017-02" db="EMBL/GenBank/DDBJ databases">
        <authorList>
            <person name="Varghese N."/>
            <person name="Submissions S."/>
        </authorList>
    </citation>
    <scope>NUCLEOTIDE SEQUENCE [LARGE SCALE GENOMIC DNA]</scope>
    <source>
        <strain evidence="4">DSM 15739</strain>
    </source>
</reference>
<dbReference type="RefSeq" id="WP_078754932.1">
    <property type="nucleotide sequence ID" value="NZ_FUWO01000001.1"/>
</dbReference>
<keyword evidence="3" id="KW-0378">Hydrolase</keyword>
<dbReference type="Gene3D" id="3.40.50.1820">
    <property type="entry name" value="alpha/beta hydrolase"/>
    <property type="match status" value="1"/>
</dbReference>
<dbReference type="InterPro" id="IPR000073">
    <property type="entry name" value="AB_hydrolase_1"/>
</dbReference>
<evidence type="ECO:0000313" key="4">
    <source>
        <dbReference type="Proteomes" id="UP000189941"/>
    </source>
</evidence>
<sequence>MKKTAKVLGASTMMAGVLPHLYFLGKHHNKKATKGVQIITSYQVATNQTEYFLLANGNFPLFTKVHRVEKPKAVVQLVHGAMEHQGRYFNLIKKLNQQGYAVVANDHRGHGRSVTDKYPKGFMNGTQELLNDLVLVTDFINQLYPEVPVYMFGHSMGSMLARAYLLENDQRIDKLILTGVPPYNPMVGAGITLAKLIGFYRGEKASSSILNVLPKELDWIAYNQQHLQTIANDPLGMEQFTNGGNLTMFELNRLLNYPKKFKAKHSDLPILVLNGADDTLITGGSDGIDDSARRLTKAGYRHLVLKQYPNMKHEIIHEKDADTVFEDILSFYRKTN</sequence>
<accession>A0A1T4JJP7</accession>
<name>A0A1T4JJP7_9LACT</name>
<keyword evidence="1" id="KW-1133">Transmembrane helix</keyword>
<proteinExistence type="predicted"/>
<dbReference type="InterPro" id="IPR051044">
    <property type="entry name" value="MAG_DAG_Lipase"/>
</dbReference>
<feature type="domain" description="Serine aminopeptidase S33" evidence="2">
    <location>
        <begin position="70"/>
        <end position="320"/>
    </location>
</feature>
<dbReference type="SUPFAM" id="SSF53474">
    <property type="entry name" value="alpha/beta-Hydrolases"/>
    <property type="match status" value="1"/>
</dbReference>
<dbReference type="PRINTS" id="PR00111">
    <property type="entry name" value="ABHYDROLASE"/>
</dbReference>
<evidence type="ECO:0000313" key="3">
    <source>
        <dbReference type="EMBL" id="SJZ30400.1"/>
    </source>
</evidence>
<dbReference type="EMBL" id="FUWO01000001">
    <property type="protein sequence ID" value="SJZ30400.1"/>
    <property type="molecule type" value="Genomic_DNA"/>
</dbReference>
<evidence type="ECO:0000256" key="1">
    <source>
        <dbReference type="SAM" id="Phobius"/>
    </source>
</evidence>
<protein>
    <submittedName>
        <fullName evidence="3">Lysophospholipase, alpha-beta hydrolase superfamily</fullName>
    </submittedName>
</protein>
<keyword evidence="4" id="KW-1185">Reference proteome</keyword>
<evidence type="ECO:0000259" key="2">
    <source>
        <dbReference type="Pfam" id="PF12146"/>
    </source>
</evidence>
<keyword evidence="1" id="KW-0472">Membrane</keyword>
<organism evidence="3 4">
    <name type="scientific">Globicatella sulfidifaciens DSM 15739</name>
    <dbReference type="NCBI Taxonomy" id="1121925"/>
    <lineage>
        <taxon>Bacteria</taxon>
        <taxon>Bacillati</taxon>
        <taxon>Bacillota</taxon>
        <taxon>Bacilli</taxon>
        <taxon>Lactobacillales</taxon>
        <taxon>Aerococcaceae</taxon>
        <taxon>Globicatella</taxon>
    </lineage>
</organism>
<dbReference type="Proteomes" id="UP000189941">
    <property type="component" value="Unassembled WGS sequence"/>
</dbReference>
<feature type="transmembrane region" description="Helical" evidence="1">
    <location>
        <begin position="7"/>
        <end position="25"/>
    </location>
</feature>
<dbReference type="AlphaFoldDB" id="A0A1T4JJP7"/>
<gene>
    <name evidence="3" type="ORF">SAMN02746011_00042</name>
</gene>
<dbReference type="InterPro" id="IPR022742">
    <property type="entry name" value="Hydrolase_4"/>
</dbReference>
<dbReference type="PANTHER" id="PTHR11614">
    <property type="entry name" value="PHOSPHOLIPASE-RELATED"/>
    <property type="match status" value="1"/>
</dbReference>
<keyword evidence="1" id="KW-0812">Transmembrane</keyword>
<dbReference type="Pfam" id="PF12146">
    <property type="entry name" value="Hydrolase_4"/>
    <property type="match status" value="1"/>
</dbReference>